<dbReference type="AlphaFoldDB" id="A0A402B1K8"/>
<feature type="region of interest" description="Disordered" evidence="1">
    <location>
        <begin position="48"/>
        <end position="129"/>
    </location>
</feature>
<keyword evidence="2" id="KW-0812">Transmembrane</keyword>
<gene>
    <name evidence="3" type="ORF">KDA_06710</name>
</gene>
<keyword evidence="2" id="KW-1133">Transmembrane helix</keyword>
<evidence type="ECO:0000256" key="2">
    <source>
        <dbReference type="SAM" id="Phobius"/>
    </source>
</evidence>
<comment type="caution">
    <text evidence="3">The sequence shown here is derived from an EMBL/GenBank/DDBJ whole genome shotgun (WGS) entry which is preliminary data.</text>
</comment>
<reference evidence="4" key="1">
    <citation type="submission" date="2018-12" db="EMBL/GenBank/DDBJ databases">
        <title>Tengunoibacter tsumagoiensis gen. nov., sp. nov., Dictyobacter kobayashii sp. nov., D. alpinus sp. nov., and D. joshuensis sp. nov. and description of Dictyobacteraceae fam. nov. within the order Ktedonobacterales isolated from Tengu-no-mugimeshi.</title>
        <authorList>
            <person name="Wang C.M."/>
            <person name="Zheng Y."/>
            <person name="Sakai Y."/>
            <person name="Toyoda A."/>
            <person name="Minakuchi Y."/>
            <person name="Abe K."/>
            <person name="Yokota A."/>
            <person name="Yabe S."/>
        </authorList>
    </citation>
    <scope>NUCLEOTIDE SEQUENCE [LARGE SCALE GENOMIC DNA]</scope>
    <source>
        <strain evidence="4">Uno16</strain>
    </source>
</reference>
<dbReference type="EMBL" id="BIFT01000001">
    <property type="protein sequence ID" value="GCE25187.1"/>
    <property type="molecule type" value="Genomic_DNA"/>
</dbReference>
<evidence type="ECO:0000313" key="4">
    <source>
        <dbReference type="Proteomes" id="UP000287171"/>
    </source>
</evidence>
<accession>A0A402B1K8</accession>
<dbReference type="Proteomes" id="UP000287171">
    <property type="component" value="Unassembled WGS sequence"/>
</dbReference>
<protein>
    <submittedName>
        <fullName evidence="3">Uncharacterized protein</fullName>
    </submittedName>
</protein>
<evidence type="ECO:0000313" key="3">
    <source>
        <dbReference type="EMBL" id="GCE25187.1"/>
    </source>
</evidence>
<feature type="compositionally biased region" description="Basic and acidic residues" evidence="1">
    <location>
        <begin position="110"/>
        <end position="119"/>
    </location>
</feature>
<organism evidence="3 4">
    <name type="scientific">Dictyobacter alpinus</name>
    <dbReference type="NCBI Taxonomy" id="2014873"/>
    <lineage>
        <taxon>Bacteria</taxon>
        <taxon>Bacillati</taxon>
        <taxon>Chloroflexota</taxon>
        <taxon>Ktedonobacteria</taxon>
        <taxon>Ktedonobacterales</taxon>
        <taxon>Dictyobacteraceae</taxon>
        <taxon>Dictyobacter</taxon>
    </lineage>
</organism>
<name>A0A402B1K8_9CHLR</name>
<proteinExistence type="predicted"/>
<keyword evidence="2" id="KW-0472">Membrane</keyword>
<keyword evidence="4" id="KW-1185">Reference proteome</keyword>
<feature type="transmembrane region" description="Helical" evidence="2">
    <location>
        <begin position="207"/>
        <end position="225"/>
    </location>
</feature>
<feature type="compositionally biased region" description="Basic and acidic residues" evidence="1">
    <location>
        <begin position="61"/>
        <end position="81"/>
    </location>
</feature>
<sequence>MKRENSPQSFLKYPGTHTAQGITLQCIEIYKYWQLAAKEGLNRFLHQRRHDQPQNIPVEMAAERSDKREDQHPNNKKEDGMSNKMIMRIVENLAERDTKRRPHLTQPIKWEPENAEQGKDNPTVTQTKQRQAPPWALMIAILEHRYLILIYGNNRSTHTDETEYQRNTDPLPVHMPVCHLWLTPVHAISHANLFDHTSRLIFISERWLVIYIFVCFIAISILPFFV</sequence>
<feature type="compositionally biased region" description="Polar residues" evidence="1">
    <location>
        <begin position="120"/>
        <end position="129"/>
    </location>
</feature>
<evidence type="ECO:0000256" key="1">
    <source>
        <dbReference type="SAM" id="MobiDB-lite"/>
    </source>
</evidence>